<protein>
    <submittedName>
        <fullName evidence="1">Uncharacterized protein</fullName>
    </submittedName>
</protein>
<dbReference type="EMBL" id="CP095061">
    <property type="protein sequence ID" value="UOQ64991.1"/>
    <property type="molecule type" value="Genomic_DNA"/>
</dbReference>
<sequence length="194" mass="22370">MNADLFDHAGAYVKSGNIKQAIDQAELKLRGLDETYFHPILGASLLHQSEELVSWITSFYQEVSRKRPARALYFEMYGFDINTDQWYIDGFAYETVGTIEDVDWLADYELDMATSQPFVLTGFELMQEAFEAYMDEEEPDELEEARDIAELLVILRLQELLAQAHQLAKARRLDWGTIVLLATAHDYDMILESK</sequence>
<organism evidence="1 2">
    <name type="scientific">Hymenobacter volaticus</name>
    <dbReference type="NCBI Taxonomy" id="2932254"/>
    <lineage>
        <taxon>Bacteria</taxon>
        <taxon>Pseudomonadati</taxon>
        <taxon>Bacteroidota</taxon>
        <taxon>Cytophagia</taxon>
        <taxon>Cytophagales</taxon>
        <taxon>Hymenobacteraceae</taxon>
        <taxon>Hymenobacter</taxon>
    </lineage>
</organism>
<proteinExistence type="predicted"/>
<evidence type="ECO:0000313" key="1">
    <source>
        <dbReference type="EMBL" id="UOQ64991.1"/>
    </source>
</evidence>
<dbReference type="RefSeq" id="WP_245119001.1">
    <property type="nucleotide sequence ID" value="NZ_CP095061.1"/>
</dbReference>
<keyword evidence="2" id="KW-1185">Reference proteome</keyword>
<gene>
    <name evidence="1" type="ORF">MUN86_15650</name>
</gene>
<evidence type="ECO:0000313" key="2">
    <source>
        <dbReference type="Proteomes" id="UP000830401"/>
    </source>
</evidence>
<reference evidence="1" key="1">
    <citation type="submission" date="2022-04" db="EMBL/GenBank/DDBJ databases">
        <title>Hymenobacter sp. isolated from the air.</title>
        <authorList>
            <person name="Won M."/>
            <person name="Lee C.-M."/>
            <person name="Woen H.-Y."/>
            <person name="Kwon S.-W."/>
        </authorList>
    </citation>
    <scope>NUCLEOTIDE SEQUENCE</scope>
    <source>
        <strain evidence="1">5420S-77</strain>
    </source>
</reference>
<accession>A0ABY4G2I7</accession>
<name>A0ABY4G2I7_9BACT</name>
<dbReference type="Proteomes" id="UP000830401">
    <property type="component" value="Chromosome"/>
</dbReference>